<organism evidence="5 6">
    <name type="scientific">Lingula anatina</name>
    <name type="common">Brachiopod</name>
    <name type="synonym">Lingula unguis</name>
    <dbReference type="NCBI Taxonomy" id="7574"/>
    <lineage>
        <taxon>Eukaryota</taxon>
        <taxon>Metazoa</taxon>
        <taxon>Spiralia</taxon>
        <taxon>Lophotrochozoa</taxon>
        <taxon>Brachiopoda</taxon>
        <taxon>Linguliformea</taxon>
        <taxon>Lingulata</taxon>
        <taxon>Lingulida</taxon>
        <taxon>Linguloidea</taxon>
        <taxon>Lingulidae</taxon>
        <taxon>Lingula</taxon>
    </lineage>
</organism>
<evidence type="ECO:0000313" key="5">
    <source>
        <dbReference type="Proteomes" id="UP000085678"/>
    </source>
</evidence>
<comment type="similarity">
    <text evidence="1">Belongs to the sulfotransferase 1 family.</text>
</comment>
<feature type="region of interest" description="Disordered" evidence="3">
    <location>
        <begin position="1"/>
        <end position="20"/>
    </location>
</feature>
<dbReference type="Pfam" id="PF00685">
    <property type="entry name" value="Sulfotransfer_1"/>
    <property type="match status" value="1"/>
</dbReference>
<dbReference type="GO" id="GO:0008146">
    <property type="term" value="F:sulfotransferase activity"/>
    <property type="evidence" value="ECO:0007669"/>
    <property type="project" value="InterPro"/>
</dbReference>
<keyword evidence="5" id="KW-1185">Reference proteome</keyword>
<dbReference type="RefSeq" id="XP_013389205.1">
    <property type="nucleotide sequence ID" value="XM_013533751.2"/>
</dbReference>
<dbReference type="SUPFAM" id="SSF52540">
    <property type="entry name" value="P-loop containing nucleoside triphosphate hydrolases"/>
    <property type="match status" value="1"/>
</dbReference>
<dbReference type="GeneID" id="106157945"/>
<protein>
    <submittedName>
        <fullName evidence="6">Sulfotransferase 1A2-like</fullName>
    </submittedName>
</protein>
<evidence type="ECO:0000256" key="2">
    <source>
        <dbReference type="ARBA" id="ARBA00022679"/>
    </source>
</evidence>
<evidence type="ECO:0000313" key="6">
    <source>
        <dbReference type="RefSeq" id="XP_013389205.1"/>
    </source>
</evidence>
<dbReference type="OrthoDB" id="205623at2759"/>
<dbReference type="Gene3D" id="3.40.50.300">
    <property type="entry name" value="P-loop containing nucleotide triphosphate hydrolases"/>
    <property type="match status" value="1"/>
</dbReference>
<accession>A0A1S3JUV9</accession>
<evidence type="ECO:0000256" key="3">
    <source>
        <dbReference type="SAM" id="MobiDB-lite"/>
    </source>
</evidence>
<gene>
    <name evidence="6" type="primary">LOC106157945</name>
</gene>
<sequence>MAETLSSPAEAPTATKGIQLIDGSGKPFPALDIDGLMGMAGFKNIEERMKNLPNFVAREDDVWVCASPKCGTHWVWEVVSMILEGKAETIQAEKENLFLEMKDLEDLDKQLSPRVLNTHFPLKWIPTDVFNKRSKLILVIRNPKDAYVSGYHHYYGSKGYYDGSWNDFFELLPQFAMYENHYLNWFGFNKTFWEFSKDHKDTVLVVKYEDMLKDQVGHVRKIADFLGKPIEQSLCEAIAEKCSFKNMKKDKRSLPMAGPEGEKDKEPEKRVWKENAVGMYRKGKAGDWKNHFTVAQNERFDALYEEQMSGCDLSIVFDI</sequence>
<proteinExistence type="inferred from homology"/>
<feature type="domain" description="Sulfotransferase" evidence="4">
    <location>
        <begin position="60"/>
        <end position="311"/>
    </location>
</feature>
<dbReference type="AlphaFoldDB" id="A0A1S3JUV9"/>
<dbReference type="PANTHER" id="PTHR11783">
    <property type="entry name" value="SULFOTRANSFERASE SULT"/>
    <property type="match status" value="1"/>
</dbReference>
<name>A0A1S3JUV9_LINAN</name>
<dbReference type="Proteomes" id="UP000085678">
    <property type="component" value="Unplaced"/>
</dbReference>
<dbReference type="InterPro" id="IPR027417">
    <property type="entry name" value="P-loop_NTPase"/>
</dbReference>
<dbReference type="KEGG" id="lak:106157945"/>
<reference evidence="6" key="1">
    <citation type="submission" date="2025-08" db="UniProtKB">
        <authorList>
            <consortium name="RefSeq"/>
        </authorList>
    </citation>
    <scope>IDENTIFICATION</scope>
    <source>
        <tissue evidence="6">Gonads</tissue>
    </source>
</reference>
<keyword evidence="2" id="KW-0808">Transferase</keyword>
<evidence type="ECO:0000256" key="1">
    <source>
        <dbReference type="ARBA" id="ARBA00005771"/>
    </source>
</evidence>
<evidence type="ECO:0000259" key="4">
    <source>
        <dbReference type="Pfam" id="PF00685"/>
    </source>
</evidence>
<dbReference type="InParanoid" id="A0A1S3JUV9"/>
<dbReference type="InterPro" id="IPR000863">
    <property type="entry name" value="Sulfotransferase_dom"/>
</dbReference>